<dbReference type="Proteomes" id="UP001595978">
    <property type="component" value="Unassembled WGS sequence"/>
</dbReference>
<reference evidence="3" key="1">
    <citation type="journal article" date="2019" name="Int. J. Syst. Evol. Microbiol.">
        <title>The Global Catalogue of Microorganisms (GCM) 10K type strain sequencing project: providing services to taxonomists for standard genome sequencing and annotation.</title>
        <authorList>
            <consortium name="The Broad Institute Genomics Platform"/>
            <consortium name="The Broad Institute Genome Sequencing Center for Infectious Disease"/>
            <person name="Wu L."/>
            <person name="Ma J."/>
        </authorList>
    </citation>
    <scope>NUCLEOTIDE SEQUENCE [LARGE SCALE GENOMIC DNA]</scope>
    <source>
        <strain evidence="3">CCUG 56331</strain>
    </source>
</reference>
<protein>
    <submittedName>
        <fullName evidence="2">Uncharacterized protein</fullName>
    </submittedName>
</protein>
<name>A0ABW0R9G4_9BACL</name>
<feature type="compositionally biased region" description="Basic and acidic residues" evidence="1">
    <location>
        <begin position="110"/>
        <end position="134"/>
    </location>
</feature>
<comment type="caution">
    <text evidence="2">The sequence shown here is derived from an EMBL/GenBank/DDBJ whole genome shotgun (WGS) entry which is preliminary data.</text>
</comment>
<feature type="region of interest" description="Disordered" evidence="1">
    <location>
        <begin position="75"/>
        <end position="157"/>
    </location>
</feature>
<accession>A0ABW0R9G4</accession>
<keyword evidence="3" id="KW-1185">Reference proteome</keyword>
<sequence length="157" mass="17735">MQKARIRIFGRKYACALHLYQKLGVLQNVQRPVFDIAKMLVKLLIGKLSHRLELPHQVLTKRGSLDSLLRLGGFAPSENHECHKRRDPRGDKREMPLHPTEDDLPLFAENKSDAEEEGHPQHGADVGIDGKRQIGDAQDAYEISGELPKTGDKKTEQ</sequence>
<feature type="compositionally biased region" description="Basic and acidic residues" evidence="1">
    <location>
        <begin position="88"/>
        <end position="101"/>
    </location>
</feature>
<gene>
    <name evidence="2" type="ORF">ACFPOH_01590</name>
</gene>
<proteinExistence type="predicted"/>
<evidence type="ECO:0000256" key="1">
    <source>
        <dbReference type="SAM" id="MobiDB-lite"/>
    </source>
</evidence>
<organism evidence="2 3">
    <name type="scientific">Ureibacillus suwonensis</name>
    <dbReference type="NCBI Taxonomy" id="313007"/>
    <lineage>
        <taxon>Bacteria</taxon>
        <taxon>Bacillati</taxon>
        <taxon>Bacillota</taxon>
        <taxon>Bacilli</taxon>
        <taxon>Bacillales</taxon>
        <taxon>Caryophanaceae</taxon>
        <taxon>Ureibacillus</taxon>
    </lineage>
</organism>
<evidence type="ECO:0000313" key="3">
    <source>
        <dbReference type="Proteomes" id="UP001595978"/>
    </source>
</evidence>
<dbReference type="RefSeq" id="WP_390308686.1">
    <property type="nucleotide sequence ID" value="NZ_JBHSNQ010000016.1"/>
</dbReference>
<evidence type="ECO:0000313" key="2">
    <source>
        <dbReference type="EMBL" id="MFC5540488.1"/>
    </source>
</evidence>
<dbReference type="EMBL" id="JBHSNQ010000016">
    <property type="protein sequence ID" value="MFC5540488.1"/>
    <property type="molecule type" value="Genomic_DNA"/>
</dbReference>